<organism evidence="1 2">
    <name type="scientific">Thiorhodococcus minor</name>
    <dbReference type="NCBI Taxonomy" id="57489"/>
    <lineage>
        <taxon>Bacteria</taxon>
        <taxon>Pseudomonadati</taxon>
        <taxon>Pseudomonadota</taxon>
        <taxon>Gammaproteobacteria</taxon>
        <taxon>Chromatiales</taxon>
        <taxon>Chromatiaceae</taxon>
        <taxon>Thiorhodococcus</taxon>
    </lineage>
</organism>
<dbReference type="AlphaFoldDB" id="A0A6M0K037"/>
<comment type="caution">
    <text evidence="1">The sequence shown here is derived from an EMBL/GenBank/DDBJ whole genome shotgun (WGS) entry which is preliminary data.</text>
</comment>
<dbReference type="Proteomes" id="UP000483379">
    <property type="component" value="Unassembled WGS sequence"/>
</dbReference>
<name>A0A6M0K037_9GAMM</name>
<dbReference type="Pfam" id="PF03927">
    <property type="entry name" value="NapD"/>
    <property type="match status" value="1"/>
</dbReference>
<reference evidence="1 2" key="1">
    <citation type="submission" date="2020-02" db="EMBL/GenBank/DDBJ databases">
        <title>Genome sequences of Thiorhodococcus mannitoliphagus and Thiorhodococcus minor, purple sulfur photosynthetic bacteria in the gammaproteobacterial family, Chromatiaceae.</title>
        <authorList>
            <person name="Aviles F.A."/>
            <person name="Meyer T.E."/>
            <person name="Kyndt J.A."/>
        </authorList>
    </citation>
    <scope>NUCLEOTIDE SEQUENCE [LARGE SCALE GENOMIC DNA]</scope>
    <source>
        <strain evidence="1 2">DSM 11518</strain>
    </source>
</reference>
<accession>A0A6M0K037</accession>
<keyword evidence="2" id="KW-1185">Reference proteome</keyword>
<dbReference type="EMBL" id="JAAIJQ010000042">
    <property type="protein sequence ID" value="NEV63102.1"/>
    <property type="molecule type" value="Genomic_DNA"/>
</dbReference>
<evidence type="ECO:0000313" key="2">
    <source>
        <dbReference type="Proteomes" id="UP000483379"/>
    </source>
</evidence>
<sequence length="109" mass="11088">MTGEPRYVDATATQAGQVLPEGDILSCVVYTKPGMGSEVAAVVGALAGVEVHCGAEIDKLVITIEDVAGQPAAEMLGAPNHIEGVINTILIYHFGGQALASQSPDALAD</sequence>
<dbReference type="InterPro" id="IPR005623">
    <property type="entry name" value="Chaperone_NapD_NO3_reduct"/>
</dbReference>
<dbReference type="RefSeq" id="WP_164453567.1">
    <property type="nucleotide sequence ID" value="NZ_JAAIJQ010000042.1"/>
</dbReference>
<protein>
    <submittedName>
        <fullName evidence="1">Chaperone NapD</fullName>
    </submittedName>
</protein>
<evidence type="ECO:0000313" key="1">
    <source>
        <dbReference type="EMBL" id="NEV63102.1"/>
    </source>
</evidence>
<proteinExistence type="predicted"/>
<dbReference type="Gene3D" id="3.30.70.920">
    <property type="match status" value="1"/>
</dbReference>
<gene>
    <name evidence="1" type="ORF">G3446_14600</name>
</gene>